<keyword evidence="2" id="KW-1185">Reference proteome</keyword>
<reference evidence="1 2" key="1">
    <citation type="submission" date="2020-05" db="EMBL/GenBank/DDBJ databases">
        <title>Azospirillum oleiclasticum sp. nov, a nitrogen-fixing and heavy crude oil-emulsifying bacterium isolated from the crude oil of Yumen Oilfield.</title>
        <authorList>
            <person name="Wu D."/>
            <person name="Cai M."/>
            <person name="Zhang X."/>
        </authorList>
    </citation>
    <scope>NUCLEOTIDE SEQUENCE [LARGE SCALE GENOMIC DNA]</scope>
    <source>
        <strain evidence="1 2">ROY-1-1-2</strain>
    </source>
</reference>
<gene>
    <name evidence="1" type="ORF">HND93_35500</name>
</gene>
<comment type="caution">
    <text evidence="1">The sequence shown here is derived from an EMBL/GenBank/DDBJ whole genome shotgun (WGS) entry which is preliminary data.</text>
</comment>
<organism evidence="1 2">
    <name type="scientific">Azospirillum oleiclasticum</name>
    <dbReference type="NCBI Taxonomy" id="2735135"/>
    <lineage>
        <taxon>Bacteria</taxon>
        <taxon>Pseudomonadati</taxon>
        <taxon>Pseudomonadota</taxon>
        <taxon>Alphaproteobacteria</taxon>
        <taxon>Rhodospirillales</taxon>
        <taxon>Azospirillaceae</taxon>
        <taxon>Azospirillum</taxon>
    </lineage>
</organism>
<evidence type="ECO:0000313" key="2">
    <source>
        <dbReference type="Proteomes" id="UP000584642"/>
    </source>
</evidence>
<evidence type="ECO:0000313" key="1">
    <source>
        <dbReference type="EMBL" id="NYZ25039.1"/>
    </source>
</evidence>
<sequence>MSDIAIHQLPAAGTLTGAETLPIDDGAATRRTTVDAIRQGLAATGHGHAVAEVTGLQAALDAKAPAASPVFTGTVSVPAGSAAAPGLSFAAGTGVSSPAAGTVGISTGGSERVRIGSATAATTVTVSSDATGADIALLRANATSNTSSAAILLGNTQANVAGGFSLSGDGGLHLHAGVTASGSATVASRSLSISAGGAVNVLTGAFQMGGTPVVTAARHLCLRSYTVATLPSAAGLSLVYVSDGAANKRLAVSDGSVWRWPDGAVVS</sequence>
<dbReference type="RefSeq" id="WP_180286810.1">
    <property type="nucleotide sequence ID" value="NZ_JABFDB010000051.1"/>
</dbReference>
<accession>A0ABX2TMZ8</accession>
<protein>
    <submittedName>
        <fullName evidence="1">Uncharacterized protein</fullName>
    </submittedName>
</protein>
<name>A0ABX2TMZ8_9PROT</name>
<dbReference type="EMBL" id="JABFDB010000051">
    <property type="protein sequence ID" value="NYZ25039.1"/>
    <property type="molecule type" value="Genomic_DNA"/>
</dbReference>
<proteinExistence type="predicted"/>
<dbReference type="Proteomes" id="UP000584642">
    <property type="component" value="Unassembled WGS sequence"/>
</dbReference>